<accession>A0A8C4WPQ7</accession>
<dbReference type="Proteomes" id="UP000694390">
    <property type="component" value="Chromosome 2"/>
</dbReference>
<evidence type="ECO:0000256" key="2">
    <source>
        <dbReference type="ARBA" id="ARBA00023134"/>
    </source>
</evidence>
<dbReference type="Pfam" id="PF00025">
    <property type="entry name" value="Arf"/>
    <property type="match status" value="1"/>
</dbReference>
<keyword evidence="2" id="KW-0342">GTP-binding</keyword>
<evidence type="ECO:0000313" key="4">
    <source>
        <dbReference type="Proteomes" id="UP000694390"/>
    </source>
</evidence>
<protein>
    <submittedName>
        <fullName evidence="3">Uncharacterized protein</fullName>
    </submittedName>
</protein>
<proteinExistence type="predicted"/>
<name>A0A8C4WPQ7_9SAUR</name>
<reference evidence="3" key="3">
    <citation type="submission" date="2025-09" db="UniProtKB">
        <authorList>
            <consortium name="Ensembl"/>
        </authorList>
    </citation>
    <scope>IDENTIFICATION</scope>
</reference>
<evidence type="ECO:0000256" key="1">
    <source>
        <dbReference type="ARBA" id="ARBA00022741"/>
    </source>
</evidence>
<dbReference type="AlphaFoldDB" id="A0A8C4WPQ7"/>
<dbReference type="InterPro" id="IPR006689">
    <property type="entry name" value="Small_GTPase_ARF/SAR"/>
</dbReference>
<keyword evidence="1" id="KW-0547">Nucleotide-binding</keyword>
<sequence length="127" mass="14700">MRLLEQMLIFSSLSAFQCFHLMILGLNSADNITALYGLHFNELVSTIPTKEFNTENVKMTLCLWWTLSTPKGGRKPTQLHNVTRLSSSTPRHLQPTCAIIRDGLEEELDEVLLTLTFNYFFYWQIML</sequence>
<keyword evidence="4" id="KW-1185">Reference proteome</keyword>
<reference evidence="3" key="1">
    <citation type="submission" date="2019-06" db="EMBL/GenBank/DDBJ databases">
        <title>G10K-VGP Goodes thornscrub tortoise genome, primary haplotype.</title>
        <authorList>
            <person name="Murphy B."/>
            <person name="Edwards T."/>
            <person name="Rhie A."/>
            <person name="Koren S."/>
            <person name="Phillippy A."/>
            <person name="Fedrigo O."/>
            <person name="Haase B."/>
            <person name="Mountcastle J."/>
            <person name="Lewin H."/>
            <person name="Damas J."/>
            <person name="Howe K."/>
            <person name="Formenti G."/>
            <person name="Myers G."/>
            <person name="Durbin R."/>
            <person name="Jarvis E.D."/>
        </authorList>
    </citation>
    <scope>NUCLEOTIDE SEQUENCE [LARGE SCALE GENOMIC DNA]</scope>
</reference>
<dbReference type="GO" id="GO:0005525">
    <property type="term" value="F:GTP binding"/>
    <property type="evidence" value="ECO:0007669"/>
    <property type="project" value="UniProtKB-KW"/>
</dbReference>
<dbReference type="GeneTree" id="ENSGT00960000189024"/>
<organism evidence="3 4">
    <name type="scientific">Gopherus evgoodei</name>
    <name type="common">Goodes thornscrub tortoise</name>
    <dbReference type="NCBI Taxonomy" id="1825980"/>
    <lineage>
        <taxon>Eukaryota</taxon>
        <taxon>Metazoa</taxon>
        <taxon>Chordata</taxon>
        <taxon>Craniata</taxon>
        <taxon>Vertebrata</taxon>
        <taxon>Euteleostomi</taxon>
        <taxon>Archelosauria</taxon>
        <taxon>Testudinata</taxon>
        <taxon>Testudines</taxon>
        <taxon>Cryptodira</taxon>
        <taxon>Durocryptodira</taxon>
        <taxon>Testudinoidea</taxon>
        <taxon>Testudinidae</taxon>
        <taxon>Gopherus</taxon>
    </lineage>
</organism>
<evidence type="ECO:0000313" key="3">
    <source>
        <dbReference type="Ensembl" id="ENSGEVP00005020148.1"/>
    </source>
</evidence>
<reference evidence="3" key="2">
    <citation type="submission" date="2025-08" db="UniProtKB">
        <authorList>
            <consortium name="Ensembl"/>
        </authorList>
    </citation>
    <scope>IDENTIFICATION</scope>
</reference>
<dbReference type="GO" id="GO:0003924">
    <property type="term" value="F:GTPase activity"/>
    <property type="evidence" value="ECO:0007669"/>
    <property type="project" value="InterPro"/>
</dbReference>
<dbReference type="Ensembl" id="ENSGEVT00005021162.1">
    <property type="protein sequence ID" value="ENSGEVP00005020148.1"/>
    <property type="gene ID" value="ENSGEVG00005014293.1"/>
</dbReference>